<dbReference type="Gramene" id="ESR41472">
    <property type="protein sequence ID" value="ESR41472"/>
    <property type="gene ID" value="CICLE_v10013648mg"/>
</dbReference>
<evidence type="ECO:0000313" key="6">
    <source>
        <dbReference type="Proteomes" id="UP000030687"/>
    </source>
</evidence>
<name>V4SLC7_CITCL</name>
<dbReference type="CDD" id="cd15797">
    <property type="entry name" value="PMEI"/>
    <property type="match status" value="1"/>
</dbReference>
<evidence type="ECO:0000256" key="1">
    <source>
        <dbReference type="ARBA" id="ARBA00022729"/>
    </source>
</evidence>
<accession>V4SLC7</accession>
<evidence type="ECO:0000313" key="5">
    <source>
        <dbReference type="EMBL" id="ESR41472.1"/>
    </source>
</evidence>
<dbReference type="AlphaFoldDB" id="V4SLC7"/>
<evidence type="ECO:0000256" key="2">
    <source>
        <dbReference type="ARBA" id="ARBA00023157"/>
    </source>
</evidence>
<dbReference type="InterPro" id="IPR035513">
    <property type="entry name" value="Invertase/methylesterase_inhib"/>
</dbReference>
<dbReference type="GO" id="GO:0046910">
    <property type="term" value="F:pectinesterase inhibitor activity"/>
    <property type="evidence" value="ECO:0007669"/>
    <property type="project" value="InterPro"/>
</dbReference>
<keyword evidence="6" id="KW-1185">Reference proteome</keyword>
<evidence type="ECO:0000259" key="4">
    <source>
        <dbReference type="SMART" id="SM00856"/>
    </source>
</evidence>
<dbReference type="InterPro" id="IPR034086">
    <property type="entry name" value="PMEI_plant"/>
</dbReference>
<feature type="domain" description="Pectinesterase inhibitor" evidence="4">
    <location>
        <begin position="48"/>
        <end position="197"/>
    </location>
</feature>
<proteinExistence type="inferred from homology"/>
<dbReference type="PANTHER" id="PTHR36710:SF1">
    <property type="entry name" value="F14J9.2 PROTEIN"/>
    <property type="match status" value="1"/>
</dbReference>
<dbReference type="Proteomes" id="UP000030687">
    <property type="component" value="Unassembled WGS sequence"/>
</dbReference>
<gene>
    <name evidence="5" type="ORF">CICLE_v10013648mg</name>
</gene>
<dbReference type="PANTHER" id="PTHR36710">
    <property type="entry name" value="PECTINESTERASE INHIBITOR-LIKE"/>
    <property type="match status" value="1"/>
</dbReference>
<evidence type="ECO:0000256" key="3">
    <source>
        <dbReference type="ARBA" id="ARBA00038471"/>
    </source>
</evidence>
<protein>
    <recommendedName>
        <fullName evidence="4">Pectinesterase inhibitor domain-containing protein</fullName>
    </recommendedName>
</protein>
<dbReference type="SUPFAM" id="SSF101148">
    <property type="entry name" value="Plant invertase/pectin methylesterase inhibitor"/>
    <property type="match status" value="1"/>
</dbReference>
<keyword evidence="2" id="KW-1015">Disulfide bond</keyword>
<keyword evidence="1" id="KW-0732">Signal</keyword>
<organism evidence="5 6">
    <name type="scientific">Citrus clementina</name>
    <name type="common">Clementine</name>
    <name type="synonym">Citrus deliciosa x Citrus sinensis</name>
    <dbReference type="NCBI Taxonomy" id="85681"/>
    <lineage>
        <taxon>Eukaryota</taxon>
        <taxon>Viridiplantae</taxon>
        <taxon>Streptophyta</taxon>
        <taxon>Embryophyta</taxon>
        <taxon>Tracheophyta</taxon>
        <taxon>Spermatophyta</taxon>
        <taxon>Magnoliopsida</taxon>
        <taxon>eudicotyledons</taxon>
        <taxon>Gunneridae</taxon>
        <taxon>Pentapetalae</taxon>
        <taxon>rosids</taxon>
        <taxon>malvids</taxon>
        <taxon>Sapindales</taxon>
        <taxon>Rutaceae</taxon>
        <taxon>Aurantioideae</taxon>
        <taxon>Citrus</taxon>
    </lineage>
</organism>
<dbReference type="Pfam" id="PF04043">
    <property type="entry name" value="PMEI"/>
    <property type="match status" value="1"/>
</dbReference>
<comment type="similarity">
    <text evidence="3">Belongs to the PMEI family.</text>
</comment>
<dbReference type="KEGG" id="cic:CICLE_v10013648mg"/>
<dbReference type="InterPro" id="IPR052421">
    <property type="entry name" value="PCW_Enzyme_Inhibitor"/>
</dbReference>
<dbReference type="InterPro" id="IPR006501">
    <property type="entry name" value="Pectinesterase_inhib_dom"/>
</dbReference>
<dbReference type="SMART" id="SM00856">
    <property type="entry name" value="PMEI"/>
    <property type="match status" value="1"/>
</dbReference>
<sequence>DLESKIEMLVQETPTPQARSTCERNYIWILLNQVRSNNHSPALAADPQTQELIDKICRQLEDYGFCNKVFNQNLKTPSTNIEGLTQIALERTTENVTSVLAYAQSLLNDAATPEVKDILTECVKDYRTITNAFTLAFKAFGERNFKEMLVQESPAPKALGLCEGNISFEPGPPVNPFFELIEKNRQLRILIAMSLVSGHILST</sequence>
<dbReference type="Gene3D" id="1.20.140.40">
    <property type="entry name" value="Invertase/pectin methylesterase inhibitor family protein"/>
    <property type="match status" value="1"/>
</dbReference>
<dbReference type="InParanoid" id="V4SLC7"/>
<dbReference type="EMBL" id="KI536861">
    <property type="protein sequence ID" value="ESR41472.1"/>
    <property type="molecule type" value="Genomic_DNA"/>
</dbReference>
<feature type="non-terminal residue" evidence="5">
    <location>
        <position position="1"/>
    </location>
</feature>
<dbReference type="eggNOG" id="ENOG502S5JM">
    <property type="taxonomic scope" value="Eukaryota"/>
</dbReference>
<dbReference type="FunCoup" id="V4SLC7">
    <property type="interactions" value="1"/>
</dbReference>
<dbReference type="OMA" id="DTYIFID"/>
<dbReference type="NCBIfam" id="TIGR01614">
    <property type="entry name" value="PME_inhib"/>
    <property type="match status" value="1"/>
</dbReference>
<reference evidence="5 6" key="1">
    <citation type="submission" date="2013-10" db="EMBL/GenBank/DDBJ databases">
        <authorList>
            <consortium name="International Citrus Genome Consortium"/>
            <person name="Jenkins J."/>
            <person name="Schmutz J."/>
            <person name="Prochnik S."/>
            <person name="Rokhsar D."/>
            <person name="Gmitter F."/>
            <person name="Ollitrault P."/>
            <person name="Machado M."/>
            <person name="Talon M."/>
            <person name="Wincker P."/>
            <person name="Jaillon O."/>
            <person name="Morgante M."/>
        </authorList>
    </citation>
    <scope>NUCLEOTIDE SEQUENCE</scope>
    <source>
        <strain evidence="6">cv. Clemenules</strain>
    </source>
</reference>